<dbReference type="EMBL" id="JACGWJ010000030">
    <property type="protein sequence ID" value="KAL0301284.1"/>
    <property type="molecule type" value="Genomic_DNA"/>
</dbReference>
<dbReference type="GO" id="GO:0004674">
    <property type="term" value="F:protein serine/threonine kinase activity"/>
    <property type="evidence" value="ECO:0007669"/>
    <property type="project" value="UniProtKB-KW"/>
</dbReference>
<dbReference type="GO" id="GO:0005524">
    <property type="term" value="F:ATP binding"/>
    <property type="evidence" value="ECO:0007669"/>
    <property type="project" value="UniProtKB-UniRule"/>
</dbReference>
<comment type="caution">
    <text evidence="7">The sequence shown here is derived from an EMBL/GenBank/DDBJ whole genome shotgun (WGS) entry which is preliminary data.</text>
</comment>
<dbReference type="FunFam" id="3.30.200.20:FF:000434">
    <property type="entry name" value="Receptor-like serine/threonine-protein kinase"/>
    <property type="match status" value="1"/>
</dbReference>
<evidence type="ECO:0000259" key="6">
    <source>
        <dbReference type="PROSITE" id="PS50011"/>
    </source>
</evidence>
<gene>
    <name evidence="7" type="ORF">Sradi_6405200</name>
</gene>
<keyword evidence="1" id="KW-0723">Serine/threonine-protein kinase</keyword>
<dbReference type="PROSITE" id="PS50011">
    <property type="entry name" value="PROTEIN_KINASE_DOM"/>
    <property type="match status" value="1"/>
</dbReference>
<dbReference type="Pfam" id="PF07714">
    <property type="entry name" value="PK_Tyr_Ser-Thr"/>
    <property type="match status" value="2"/>
</dbReference>
<evidence type="ECO:0000256" key="1">
    <source>
        <dbReference type="ARBA" id="ARBA00022527"/>
    </source>
</evidence>
<keyword evidence="5" id="KW-0472">Membrane</keyword>
<evidence type="ECO:0000256" key="4">
    <source>
        <dbReference type="PROSITE-ProRule" id="PRU10141"/>
    </source>
</evidence>
<dbReference type="AlphaFoldDB" id="A0AAW2K3X0"/>
<protein>
    <submittedName>
        <fullName evidence="7">Receptor-like serine/threonine-protein kinase</fullName>
    </submittedName>
</protein>
<organism evidence="7">
    <name type="scientific">Sesamum radiatum</name>
    <name type="common">Black benniseed</name>
    <dbReference type="NCBI Taxonomy" id="300843"/>
    <lineage>
        <taxon>Eukaryota</taxon>
        <taxon>Viridiplantae</taxon>
        <taxon>Streptophyta</taxon>
        <taxon>Embryophyta</taxon>
        <taxon>Tracheophyta</taxon>
        <taxon>Spermatophyta</taxon>
        <taxon>Magnoliopsida</taxon>
        <taxon>eudicotyledons</taxon>
        <taxon>Gunneridae</taxon>
        <taxon>Pentapetalae</taxon>
        <taxon>asterids</taxon>
        <taxon>lamiids</taxon>
        <taxon>Lamiales</taxon>
        <taxon>Pedaliaceae</taxon>
        <taxon>Sesamum</taxon>
    </lineage>
</organism>
<dbReference type="SUPFAM" id="SSF56112">
    <property type="entry name" value="Protein kinase-like (PK-like)"/>
    <property type="match status" value="1"/>
</dbReference>
<sequence>MGKGGTVPLYIAISVVAFVISKIVMAVLCYRRWKRKQMVVQDSVTGGKLVMFRSPRTKSLKPNMFLKKTMKLSNKDIIGSGGYGIVYKLVINDCISFAVKRLNRLSSEQDRGFERELEAMGNIKHRNIVTLHGYYTAPHYNLLVYELMTNGSLYELLHGKSVDKKALDWPSRYKIAIGAARGISYLHHDYKTHVSTLVAGTFGYLAPEYFDTGKATAKGDVYSYGVVLLELLTGKKPTDEAFIEEGTKLVTWVKSVVQDKREGYVVDSSLVDFPMDEINRVFSIALMCLEMEPSERPTMTEVVKMLEQIRSEQFISGA</sequence>
<keyword evidence="7" id="KW-0418">Kinase</keyword>
<dbReference type="InterPro" id="IPR000719">
    <property type="entry name" value="Prot_kinase_dom"/>
</dbReference>
<keyword evidence="5" id="KW-0812">Transmembrane</keyword>
<dbReference type="InterPro" id="IPR017441">
    <property type="entry name" value="Protein_kinase_ATP_BS"/>
</dbReference>
<evidence type="ECO:0000256" key="3">
    <source>
        <dbReference type="ARBA" id="ARBA00022840"/>
    </source>
</evidence>
<evidence type="ECO:0000256" key="2">
    <source>
        <dbReference type="ARBA" id="ARBA00022741"/>
    </source>
</evidence>
<keyword evidence="7" id="KW-0808">Transferase</keyword>
<dbReference type="PANTHER" id="PTHR47989">
    <property type="entry name" value="OS01G0750732 PROTEIN"/>
    <property type="match status" value="1"/>
</dbReference>
<feature type="domain" description="Protein kinase" evidence="6">
    <location>
        <begin position="72"/>
        <end position="315"/>
    </location>
</feature>
<dbReference type="Gene3D" id="1.10.510.10">
    <property type="entry name" value="Transferase(Phosphotransferase) domain 1"/>
    <property type="match status" value="2"/>
</dbReference>
<accession>A0AAW2K3X0</accession>
<feature type="binding site" evidence="4">
    <location>
        <position position="100"/>
    </location>
    <ligand>
        <name>ATP</name>
        <dbReference type="ChEBI" id="CHEBI:30616"/>
    </ligand>
</feature>
<keyword evidence="3 4" id="KW-0067">ATP-binding</keyword>
<proteinExistence type="predicted"/>
<dbReference type="PANTHER" id="PTHR47989:SF65">
    <property type="entry name" value="PROTEIN KINASE DOMAIN-CONTAINING PROTEIN"/>
    <property type="match status" value="1"/>
</dbReference>
<evidence type="ECO:0000256" key="5">
    <source>
        <dbReference type="SAM" id="Phobius"/>
    </source>
</evidence>
<reference evidence="7" key="2">
    <citation type="journal article" date="2024" name="Plant">
        <title>Genomic evolution and insights into agronomic trait innovations of Sesamum species.</title>
        <authorList>
            <person name="Miao H."/>
            <person name="Wang L."/>
            <person name="Qu L."/>
            <person name="Liu H."/>
            <person name="Sun Y."/>
            <person name="Le M."/>
            <person name="Wang Q."/>
            <person name="Wei S."/>
            <person name="Zheng Y."/>
            <person name="Lin W."/>
            <person name="Duan Y."/>
            <person name="Cao H."/>
            <person name="Xiong S."/>
            <person name="Wang X."/>
            <person name="Wei L."/>
            <person name="Li C."/>
            <person name="Ma Q."/>
            <person name="Ju M."/>
            <person name="Zhao R."/>
            <person name="Li G."/>
            <person name="Mu C."/>
            <person name="Tian Q."/>
            <person name="Mei H."/>
            <person name="Zhang T."/>
            <person name="Gao T."/>
            <person name="Zhang H."/>
        </authorList>
    </citation>
    <scope>NUCLEOTIDE SEQUENCE</scope>
    <source>
        <strain evidence="7">G02</strain>
    </source>
</reference>
<reference evidence="7" key="1">
    <citation type="submission" date="2020-06" db="EMBL/GenBank/DDBJ databases">
        <authorList>
            <person name="Li T."/>
            <person name="Hu X."/>
            <person name="Zhang T."/>
            <person name="Song X."/>
            <person name="Zhang H."/>
            <person name="Dai N."/>
            <person name="Sheng W."/>
            <person name="Hou X."/>
            <person name="Wei L."/>
        </authorList>
    </citation>
    <scope>NUCLEOTIDE SEQUENCE</scope>
    <source>
        <strain evidence="7">G02</strain>
        <tissue evidence="7">Leaf</tissue>
    </source>
</reference>
<keyword evidence="2 4" id="KW-0547">Nucleotide-binding</keyword>
<keyword evidence="7" id="KW-0675">Receptor</keyword>
<name>A0AAW2K3X0_SESRA</name>
<feature type="transmembrane region" description="Helical" evidence="5">
    <location>
        <begin position="6"/>
        <end position="30"/>
    </location>
</feature>
<dbReference type="InterPro" id="IPR001245">
    <property type="entry name" value="Ser-Thr/Tyr_kinase_cat_dom"/>
</dbReference>
<keyword evidence="5" id="KW-1133">Transmembrane helix</keyword>
<dbReference type="InterPro" id="IPR011009">
    <property type="entry name" value="Kinase-like_dom_sf"/>
</dbReference>
<evidence type="ECO:0000313" key="7">
    <source>
        <dbReference type="EMBL" id="KAL0301284.1"/>
    </source>
</evidence>
<dbReference type="PROSITE" id="PS00107">
    <property type="entry name" value="PROTEIN_KINASE_ATP"/>
    <property type="match status" value="1"/>
</dbReference>